<evidence type="ECO:0008006" key="3">
    <source>
        <dbReference type="Google" id="ProtNLM"/>
    </source>
</evidence>
<name>A0A1H8ECG0_9SPHN</name>
<keyword evidence="2" id="KW-1185">Reference proteome</keyword>
<organism evidence="1 2">
    <name type="scientific">Sphingomonas gellani</name>
    <dbReference type="NCBI Taxonomy" id="1166340"/>
    <lineage>
        <taxon>Bacteria</taxon>
        <taxon>Pseudomonadati</taxon>
        <taxon>Pseudomonadota</taxon>
        <taxon>Alphaproteobacteria</taxon>
        <taxon>Sphingomonadales</taxon>
        <taxon>Sphingomonadaceae</taxon>
        <taxon>Sphingomonas</taxon>
    </lineage>
</organism>
<dbReference type="Gene3D" id="2.40.50.90">
    <property type="match status" value="1"/>
</dbReference>
<dbReference type="AlphaFoldDB" id="A0A1H8ECG0"/>
<evidence type="ECO:0000313" key="1">
    <source>
        <dbReference type="EMBL" id="SEN17202.1"/>
    </source>
</evidence>
<sequence length="100" mass="11407">MRRLPTGDRHTPIDDNVWNARYAMAGCLRYIGFYAPELNEPGGREAKRRLERMVMGETLSCRAGRRSYDRVIGICTLRGRPLGELLRARGGTEGGRGWRR</sequence>
<dbReference type="Proteomes" id="UP000199206">
    <property type="component" value="Unassembled WGS sequence"/>
</dbReference>
<dbReference type="EMBL" id="FOCF01000005">
    <property type="protein sequence ID" value="SEN17202.1"/>
    <property type="molecule type" value="Genomic_DNA"/>
</dbReference>
<accession>A0A1H8ECG0</accession>
<protein>
    <recommendedName>
        <fullName evidence="3">Nuclease homologue</fullName>
    </recommendedName>
</protein>
<dbReference type="STRING" id="1166340.SAMN05192583_2129"/>
<dbReference type="SUPFAM" id="SSF50199">
    <property type="entry name" value="Staphylococcal nuclease"/>
    <property type="match status" value="1"/>
</dbReference>
<reference evidence="2" key="1">
    <citation type="submission" date="2016-10" db="EMBL/GenBank/DDBJ databases">
        <authorList>
            <person name="Varghese N."/>
            <person name="Submissions S."/>
        </authorList>
    </citation>
    <scope>NUCLEOTIDE SEQUENCE [LARGE SCALE GENOMIC DNA]</scope>
    <source>
        <strain evidence="2">S6-262</strain>
    </source>
</reference>
<dbReference type="InterPro" id="IPR035437">
    <property type="entry name" value="SNase_OB-fold_sf"/>
</dbReference>
<evidence type="ECO:0000313" key="2">
    <source>
        <dbReference type="Proteomes" id="UP000199206"/>
    </source>
</evidence>
<proteinExistence type="predicted"/>
<gene>
    <name evidence="1" type="ORF">SAMN05192583_2129</name>
</gene>